<accession>A0AAD9VCX4</accession>
<dbReference type="SMART" id="SM00515">
    <property type="entry name" value="eIF5C"/>
    <property type="match status" value="1"/>
</dbReference>
<evidence type="ECO:0000256" key="6">
    <source>
        <dbReference type="ARBA" id="ARBA00022553"/>
    </source>
</evidence>
<keyword evidence="6" id="KW-0597">Phosphoprotein</keyword>
<keyword evidence="10" id="KW-0007">Acetylation</keyword>
<dbReference type="Proteomes" id="UP001249851">
    <property type="component" value="Unassembled WGS sequence"/>
</dbReference>
<evidence type="ECO:0000256" key="8">
    <source>
        <dbReference type="ARBA" id="ARBA00022845"/>
    </source>
</evidence>
<dbReference type="SMART" id="SM00543">
    <property type="entry name" value="MIF4G"/>
    <property type="match status" value="1"/>
</dbReference>
<evidence type="ECO:0000313" key="18">
    <source>
        <dbReference type="Proteomes" id="UP001249851"/>
    </source>
</evidence>
<dbReference type="AlphaFoldDB" id="A0AAD9VCX4"/>
<feature type="domain" description="W2" evidence="15">
    <location>
        <begin position="746"/>
        <end position="929"/>
    </location>
</feature>
<dbReference type="CDD" id="cd11559">
    <property type="entry name" value="W2_eIF4G1_like"/>
    <property type="match status" value="1"/>
</dbReference>
<evidence type="ECO:0000256" key="1">
    <source>
        <dbReference type="ARBA" id="ARBA00005775"/>
    </source>
</evidence>
<dbReference type="SUPFAM" id="SSF48371">
    <property type="entry name" value="ARM repeat"/>
    <property type="match status" value="3"/>
</dbReference>
<evidence type="ECO:0000313" key="17">
    <source>
        <dbReference type="EMBL" id="KAK2569417.1"/>
    </source>
</evidence>
<protein>
    <recommendedName>
        <fullName evidence="12">Eukaryotic translation initiation factor 4 gamma 2</fullName>
    </recommendedName>
</protein>
<keyword evidence="3" id="KW-0678">Repressor</keyword>
<name>A0AAD9VCX4_ACRCE</name>
<keyword evidence="2" id="KW-0488">Methylation</keyword>
<evidence type="ECO:0000259" key="16">
    <source>
        <dbReference type="PROSITE" id="PS51366"/>
    </source>
</evidence>
<evidence type="ECO:0000256" key="5">
    <source>
        <dbReference type="ARBA" id="ARBA00022540"/>
    </source>
</evidence>
<dbReference type="GO" id="GO:0003729">
    <property type="term" value="F:mRNA binding"/>
    <property type="evidence" value="ECO:0007669"/>
    <property type="project" value="TreeGrafter"/>
</dbReference>
<evidence type="ECO:0000256" key="11">
    <source>
        <dbReference type="ARBA" id="ARBA00037759"/>
    </source>
</evidence>
<sequence length="932" mass="105298">MVLLLPYLMHVSSAINPWIYGDLSSLVRSKIKKLFFKRRLKLQDGEVTVLCTYQRKSKSPEENMIAPESIFQCNFPKLRLGLTRAQPGVLKREVVPASLPLQEPSQVHSQQAFQRWVPPQKNRLQYRNDEAVFRRVRGILNKLTPDKFDKLCHELLGVGIETKYILKGVILLVFEKALDEPKYSSMYAQLCLRLSEEAPNFDDPGKTGNSTFRRLLLKQCEEEFNNRTKASQAFDKKDGPLTPEEEEQRCTTKRKVLGNIRFIGELAKYDMLHEAIVHRCIKQLLDKKKRATVADVSESMECLCYLMKTVGPRLDIPKAKPLMDQYFERIQQLLSRGDFPARIRFMIEDIIDLRNCKWVSRKTVHDGGPKRIHQIRQEAWKGVGGRPGFPGPASGLMSRSTPPLNHSGWMNRPGLGGLPAEPPMSRGMNDVFVTDNGFRRPSGPRFDDFGGGGVPNDRVGFGSRYDDEDYNQFATRDPWADLSSKQSTTAPLSSSMKSPGGGWRHTVRQTQANADGEISLRPAKDSISASQRPGITGRPQTPPTQKSLDPLNRKAAPPIIEKTKKPMKQQAPSTADIAKQVENIVTEFLESKSIDTTVKAVKEIKGLRFTPSLVSQMLTAILGKEVDESVNELFVALHMSNLLTADAFLKGVTNVLENQPETAKQGHNVAQIIAMAITKEIVNLADVRSLTENGNYYPTVLLCLKELEALKGQEWLVKEFTDSKLDLLSGLPGENRTNEELMSILDKQGLMFLFPLMHIQTDLYTKIIEDPSVGTIYKWVKDNVEVSWHSNPEFINVLTTCLLKYSTKDSTMADGVDTTQNPEKDLIEKEKAALKKLLPLLENFVREKVDLQVGVLYALQVFCHLHNFPKGMLLRMFVLLYDTEVVEEEAFLRWKEDVSEKYPGKGKALFQVNSWLTWLETADEEGSDSEAE</sequence>
<dbReference type="InterPro" id="IPR003307">
    <property type="entry name" value="W2_domain"/>
</dbReference>
<dbReference type="Gene3D" id="1.25.40.180">
    <property type="match status" value="3"/>
</dbReference>
<dbReference type="PANTHER" id="PTHR23253">
    <property type="entry name" value="EUKARYOTIC TRANSLATION INITIATION FACTOR 4 GAMMA"/>
    <property type="match status" value="1"/>
</dbReference>
<evidence type="ECO:0000256" key="12">
    <source>
        <dbReference type="ARBA" id="ARBA00040449"/>
    </source>
</evidence>
<dbReference type="PANTHER" id="PTHR23253:SF9">
    <property type="entry name" value="EUKARYOTIC TRANSLATION INITIATION FACTOR 4 GAMMA 2"/>
    <property type="match status" value="1"/>
</dbReference>
<evidence type="ECO:0000256" key="4">
    <source>
        <dbReference type="ARBA" id="ARBA00022499"/>
    </source>
</evidence>
<evidence type="ECO:0000259" key="15">
    <source>
        <dbReference type="PROSITE" id="PS51363"/>
    </source>
</evidence>
<comment type="similarity">
    <text evidence="1">Belongs to the eukaryotic initiation factor 4G family.</text>
</comment>
<reference evidence="17" key="2">
    <citation type="journal article" date="2023" name="Science">
        <title>Genomic signatures of disease resistance in endangered staghorn corals.</title>
        <authorList>
            <person name="Vollmer S.V."/>
            <person name="Selwyn J.D."/>
            <person name="Despard B.A."/>
            <person name="Roesel C.L."/>
        </authorList>
    </citation>
    <scope>NUCLEOTIDE SEQUENCE</scope>
    <source>
        <strain evidence="17">K2</strain>
    </source>
</reference>
<dbReference type="GO" id="GO:0003743">
    <property type="term" value="F:translation initiation factor activity"/>
    <property type="evidence" value="ECO:0007669"/>
    <property type="project" value="UniProtKB-KW"/>
</dbReference>
<keyword evidence="18" id="KW-1185">Reference proteome</keyword>
<keyword evidence="5 17" id="KW-0396">Initiation factor</keyword>
<evidence type="ECO:0000256" key="2">
    <source>
        <dbReference type="ARBA" id="ARBA00022481"/>
    </source>
</evidence>
<dbReference type="GO" id="GO:0006417">
    <property type="term" value="P:regulation of translation"/>
    <property type="evidence" value="ECO:0007669"/>
    <property type="project" value="UniProtKB-KW"/>
</dbReference>
<evidence type="ECO:0000256" key="13">
    <source>
        <dbReference type="ARBA" id="ARBA00046720"/>
    </source>
</evidence>
<dbReference type="Pfam" id="PF02020">
    <property type="entry name" value="W2"/>
    <property type="match status" value="1"/>
</dbReference>
<comment type="function">
    <text evidence="11">Appears to play a role in the switch from cap-dependent to IRES-mediated translation during mitosis, apoptosis and viral infection. Cleaved by some caspases and viral proteases.</text>
</comment>
<evidence type="ECO:0000256" key="3">
    <source>
        <dbReference type="ARBA" id="ARBA00022491"/>
    </source>
</evidence>
<keyword evidence="8" id="KW-0810">Translation regulation</keyword>
<keyword evidence="4" id="KW-1017">Isopeptide bond</keyword>
<organism evidence="17 18">
    <name type="scientific">Acropora cervicornis</name>
    <name type="common">Staghorn coral</name>
    <dbReference type="NCBI Taxonomy" id="6130"/>
    <lineage>
        <taxon>Eukaryota</taxon>
        <taxon>Metazoa</taxon>
        <taxon>Cnidaria</taxon>
        <taxon>Anthozoa</taxon>
        <taxon>Hexacorallia</taxon>
        <taxon>Scleractinia</taxon>
        <taxon>Astrocoeniina</taxon>
        <taxon>Acroporidae</taxon>
        <taxon>Acropora</taxon>
    </lineage>
</organism>
<keyword evidence="7" id="KW-0832">Ubl conjugation</keyword>
<gene>
    <name evidence="17" type="ORF">P5673_006344</name>
</gene>
<dbReference type="PROSITE" id="PS51363">
    <property type="entry name" value="W2"/>
    <property type="match status" value="1"/>
</dbReference>
<feature type="region of interest" description="Disordered" evidence="14">
    <location>
        <begin position="478"/>
        <end position="553"/>
    </location>
</feature>
<proteinExistence type="inferred from homology"/>
<evidence type="ECO:0000256" key="10">
    <source>
        <dbReference type="ARBA" id="ARBA00022990"/>
    </source>
</evidence>
<reference evidence="17" key="1">
    <citation type="journal article" date="2023" name="G3 (Bethesda)">
        <title>Whole genome assembly and annotation of the endangered Caribbean coral Acropora cervicornis.</title>
        <authorList>
            <person name="Selwyn J.D."/>
            <person name="Vollmer S.V."/>
        </authorList>
    </citation>
    <scope>NUCLEOTIDE SEQUENCE</scope>
    <source>
        <strain evidence="17">K2</strain>
    </source>
</reference>
<dbReference type="Pfam" id="PF02854">
    <property type="entry name" value="MIF4G"/>
    <property type="match status" value="1"/>
</dbReference>
<dbReference type="InterPro" id="IPR003891">
    <property type="entry name" value="Initiation_fac_eIF4g_MI"/>
</dbReference>
<dbReference type="InterPro" id="IPR003890">
    <property type="entry name" value="MIF4G-like_typ-3"/>
</dbReference>
<dbReference type="GO" id="GO:0016281">
    <property type="term" value="C:eukaryotic translation initiation factor 4F complex"/>
    <property type="evidence" value="ECO:0007669"/>
    <property type="project" value="TreeGrafter"/>
</dbReference>
<evidence type="ECO:0000256" key="9">
    <source>
        <dbReference type="ARBA" id="ARBA00022917"/>
    </source>
</evidence>
<evidence type="ECO:0000256" key="7">
    <source>
        <dbReference type="ARBA" id="ARBA00022843"/>
    </source>
</evidence>
<feature type="domain" description="MI" evidence="16">
    <location>
        <begin position="576"/>
        <end position="692"/>
    </location>
</feature>
<feature type="region of interest" description="Disordered" evidence="14">
    <location>
        <begin position="228"/>
        <end position="248"/>
    </location>
</feature>
<dbReference type="PROSITE" id="PS51366">
    <property type="entry name" value="MI"/>
    <property type="match status" value="1"/>
</dbReference>
<dbReference type="EMBL" id="JARQWQ010000010">
    <property type="protein sequence ID" value="KAK2569417.1"/>
    <property type="molecule type" value="Genomic_DNA"/>
</dbReference>
<keyword evidence="9" id="KW-0648">Protein biosynthesis</keyword>
<comment type="caution">
    <text evidence="17">The sequence shown here is derived from an EMBL/GenBank/DDBJ whole genome shotgun (WGS) entry which is preliminary data.</text>
</comment>
<dbReference type="InterPro" id="IPR016024">
    <property type="entry name" value="ARM-type_fold"/>
</dbReference>
<evidence type="ECO:0000256" key="14">
    <source>
        <dbReference type="SAM" id="MobiDB-lite"/>
    </source>
</evidence>
<comment type="subunit">
    <text evidence="13">Interacts with the serine/threonine protein kinases MKNK1 and MKNK2. Binds EIF4A and EIF3. Interacts with MIF4GD. Interacts with DAZAP2.</text>
</comment>
<feature type="compositionally biased region" description="Polar residues" evidence="14">
    <location>
        <begin position="483"/>
        <end position="497"/>
    </location>
</feature>